<sequence length="263" mass="27745">MTKSTTRLPGPQPAPLDALEAVVEAGLAMLTSGAEVSRVEDTMVRLAQAYRIEPVDVVAMPTALFVAGPDGRSLVKRVRRRSVNLAVVAEINQLSRDVAKNPIPLNEFREQLEKAKQRAIYPPWSSILFAAGAAGLISQLMGGHLVDVLPAAVSGGLTQLTRRTLFKTQIPGSLSDLLSAAVATLPALFLARFHTFQPGAILVGGIMVLTPGLLFTTAVRDGITGDLVSAVSRLLEALLIGGAVAAGASLPLYIYLHLGGRWP</sequence>
<gene>
    <name evidence="9" type="ORF">C7B47_15840</name>
</gene>
<evidence type="ECO:0000256" key="1">
    <source>
        <dbReference type="ARBA" id="ARBA00004651"/>
    </source>
</evidence>
<organism evidence="9 10">
    <name type="scientific">Sulfobacillus thermosulfidooxidans</name>
    <dbReference type="NCBI Taxonomy" id="28034"/>
    <lineage>
        <taxon>Bacteria</taxon>
        <taxon>Bacillati</taxon>
        <taxon>Bacillota</taxon>
        <taxon>Clostridia</taxon>
        <taxon>Eubacteriales</taxon>
        <taxon>Clostridiales Family XVII. Incertae Sedis</taxon>
        <taxon>Sulfobacillus</taxon>
    </lineage>
</organism>
<feature type="domain" description="Threonine/serine exporter-like N-terminal" evidence="8">
    <location>
        <begin position="21"/>
        <end position="253"/>
    </location>
</feature>
<dbReference type="Pfam" id="PF06738">
    <property type="entry name" value="ThrE"/>
    <property type="match status" value="1"/>
</dbReference>
<proteinExistence type="inferred from homology"/>
<comment type="subcellular location">
    <subcellularLocation>
        <location evidence="1">Cell membrane</location>
        <topology evidence="1">Multi-pass membrane protein</topology>
    </subcellularLocation>
</comment>
<dbReference type="RefSeq" id="WP_076006128.1">
    <property type="nucleotide sequence ID" value="NZ_MDZD01000030.1"/>
</dbReference>
<keyword evidence="2" id="KW-1003">Cell membrane</keyword>
<dbReference type="GO" id="GO:0005886">
    <property type="term" value="C:plasma membrane"/>
    <property type="evidence" value="ECO:0007669"/>
    <property type="project" value="UniProtKB-SubCell"/>
</dbReference>
<dbReference type="InterPro" id="IPR050539">
    <property type="entry name" value="ThrE_Dicarb/AminoAcid_Exp"/>
</dbReference>
<protein>
    <submittedName>
        <fullName evidence="9">Threonine/serine exporter</fullName>
    </submittedName>
</protein>
<evidence type="ECO:0000256" key="7">
    <source>
        <dbReference type="SAM" id="Phobius"/>
    </source>
</evidence>
<dbReference type="PANTHER" id="PTHR34390">
    <property type="entry name" value="UPF0442 PROTEIN YJJB-RELATED"/>
    <property type="match status" value="1"/>
</dbReference>
<accession>A0A2T2WMH4</accession>
<dbReference type="PANTHER" id="PTHR34390:SF2">
    <property type="entry name" value="SUCCINATE TRANSPORTER SUBUNIT YJJP-RELATED"/>
    <property type="match status" value="1"/>
</dbReference>
<comment type="caution">
    <text evidence="9">The sequence shown here is derived from an EMBL/GenBank/DDBJ whole genome shotgun (WGS) entry which is preliminary data.</text>
</comment>
<name>A0A2T2WMH4_SULTH</name>
<evidence type="ECO:0000256" key="5">
    <source>
        <dbReference type="ARBA" id="ARBA00023136"/>
    </source>
</evidence>
<dbReference type="AlphaFoldDB" id="A0A2T2WMH4"/>
<evidence type="ECO:0000256" key="4">
    <source>
        <dbReference type="ARBA" id="ARBA00022989"/>
    </source>
</evidence>
<feature type="transmembrane region" description="Helical" evidence="7">
    <location>
        <begin position="198"/>
        <end position="217"/>
    </location>
</feature>
<comment type="similarity">
    <text evidence="6">Belongs to the ThrE exporter (TC 2.A.79) family.</text>
</comment>
<feature type="transmembrane region" description="Helical" evidence="7">
    <location>
        <begin position="170"/>
        <end position="191"/>
    </location>
</feature>
<evidence type="ECO:0000259" key="8">
    <source>
        <dbReference type="Pfam" id="PF06738"/>
    </source>
</evidence>
<reference evidence="9 10" key="1">
    <citation type="journal article" date="2014" name="BMC Genomics">
        <title>Comparison of environmental and isolate Sulfobacillus genomes reveals diverse carbon, sulfur, nitrogen, and hydrogen metabolisms.</title>
        <authorList>
            <person name="Justice N.B."/>
            <person name="Norman A."/>
            <person name="Brown C.T."/>
            <person name="Singh A."/>
            <person name="Thomas B.C."/>
            <person name="Banfield J.F."/>
        </authorList>
    </citation>
    <scope>NUCLEOTIDE SEQUENCE [LARGE SCALE GENOMIC DNA]</scope>
    <source>
        <strain evidence="9">AMDSBA5</strain>
    </source>
</reference>
<dbReference type="GO" id="GO:0015744">
    <property type="term" value="P:succinate transport"/>
    <property type="evidence" value="ECO:0007669"/>
    <property type="project" value="TreeGrafter"/>
</dbReference>
<dbReference type="Proteomes" id="UP000242705">
    <property type="component" value="Unassembled WGS sequence"/>
</dbReference>
<keyword evidence="3 7" id="KW-0812">Transmembrane</keyword>
<evidence type="ECO:0000313" key="10">
    <source>
        <dbReference type="Proteomes" id="UP000242705"/>
    </source>
</evidence>
<evidence type="ECO:0000313" key="9">
    <source>
        <dbReference type="EMBL" id="PSR23438.1"/>
    </source>
</evidence>
<dbReference type="EMBL" id="PXYX01000069">
    <property type="protein sequence ID" value="PSR23438.1"/>
    <property type="molecule type" value="Genomic_DNA"/>
</dbReference>
<evidence type="ECO:0000256" key="2">
    <source>
        <dbReference type="ARBA" id="ARBA00022475"/>
    </source>
</evidence>
<feature type="transmembrane region" description="Helical" evidence="7">
    <location>
        <begin position="237"/>
        <end position="256"/>
    </location>
</feature>
<evidence type="ECO:0000256" key="6">
    <source>
        <dbReference type="ARBA" id="ARBA00034125"/>
    </source>
</evidence>
<keyword evidence="5 7" id="KW-0472">Membrane</keyword>
<evidence type="ECO:0000256" key="3">
    <source>
        <dbReference type="ARBA" id="ARBA00022692"/>
    </source>
</evidence>
<keyword evidence="4 7" id="KW-1133">Transmembrane helix</keyword>
<dbReference type="InterPro" id="IPR010619">
    <property type="entry name" value="ThrE-like_N"/>
</dbReference>
<dbReference type="GO" id="GO:0022857">
    <property type="term" value="F:transmembrane transporter activity"/>
    <property type="evidence" value="ECO:0007669"/>
    <property type="project" value="InterPro"/>
</dbReference>
<feature type="transmembrane region" description="Helical" evidence="7">
    <location>
        <begin position="119"/>
        <end position="141"/>
    </location>
</feature>